<evidence type="ECO:0000256" key="3">
    <source>
        <dbReference type="ARBA" id="ARBA00011529"/>
    </source>
</evidence>
<dbReference type="InterPro" id="IPR024370">
    <property type="entry name" value="PBP_domain"/>
</dbReference>
<evidence type="ECO:0000256" key="5">
    <source>
        <dbReference type="ARBA" id="ARBA00022448"/>
    </source>
</evidence>
<evidence type="ECO:0000256" key="2">
    <source>
        <dbReference type="ARBA" id="ARBA00008725"/>
    </source>
</evidence>
<keyword evidence="5 7" id="KW-0813">Transport</keyword>
<name>A0A495VDM2_9GAMM</name>
<keyword evidence="10" id="KW-1185">Reference proteome</keyword>
<dbReference type="Pfam" id="PF12849">
    <property type="entry name" value="PBP_like_2"/>
    <property type="match status" value="1"/>
</dbReference>
<evidence type="ECO:0000313" key="9">
    <source>
        <dbReference type="EMBL" id="RKT46535.1"/>
    </source>
</evidence>
<dbReference type="RefSeq" id="WP_120798634.1">
    <property type="nucleotide sequence ID" value="NZ_RBXL01000001.1"/>
</dbReference>
<accession>A0A495VDM2</accession>
<sequence>MTSLPGVKRTASAVVVSILLTACGGESTDTTTESPAGLQITGAGATFPEPLYQEWIRRYNAEQTEARLSYEGGGSGEGVKRFIAETVDFGASDSAMTDEQIAQVARGTKLIPATAGMVVLAYNLPGVEGELRLPRDVYVDIFLGKIWQWNDPRIVAANPHLDLPSKLIQTVVRRDGSGTTFVFTNHLGTISPTWLTEGPGIGTLMNWPGGAMTGNGNEGVAHKIKISHGSIGYIEYYFASRLGLPIATLQNKAGNFVRPDAESGRRTLEAAAEANMPENLRLFVPDPEAEDAYPIVSLSWLLLYGQYPESEKATALKAAVTWALDKGQPIAEELGYIPLPANIVAAATRALDTIR</sequence>
<dbReference type="Gene3D" id="3.40.190.10">
    <property type="entry name" value="Periplasmic binding protein-like II"/>
    <property type="match status" value="2"/>
</dbReference>
<dbReference type="InterPro" id="IPR005673">
    <property type="entry name" value="ABC_phos-bd_PstS"/>
</dbReference>
<proteinExistence type="inferred from homology"/>
<dbReference type="PIRSF" id="PIRSF002756">
    <property type="entry name" value="PstS"/>
    <property type="match status" value="1"/>
</dbReference>
<protein>
    <recommendedName>
        <fullName evidence="4 7">Phosphate-binding protein PstS</fullName>
    </recommendedName>
</protein>
<evidence type="ECO:0000256" key="1">
    <source>
        <dbReference type="ARBA" id="ARBA00002841"/>
    </source>
</evidence>
<dbReference type="OrthoDB" id="9801510at2"/>
<gene>
    <name evidence="9" type="ORF">BDD21_4051</name>
</gene>
<dbReference type="CDD" id="cd13565">
    <property type="entry name" value="PBP2_PstS"/>
    <property type="match status" value="1"/>
</dbReference>
<comment type="caution">
    <text evidence="9">The sequence shown here is derived from an EMBL/GenBank/DDBJ whole genome shotgun (WGS) entry which is preliminary data.</text>
</comment>
<dbReference type="GO" id="GO:0035435">
    <property type="term" value="P:phosphate ion transmembrane transport"/>
    <property type="evidence" value="ECO:0007669"/>
    <property type="project" value="InterPro"/>
</dbReference>
<evidence type="ECO:0000256" key="7">
    <source>
        <dbReference type="PIRNR" id="PIRNR002756"/>
    </source>
</evidence>
<dbReference type="NCBIfam" id="TIGR00975">
    <property type="entry name" value="3a0107s03"/>
    <property type="match status" value="1"/>
</dbReference>
<evidence type="ECO:0000256" key="4">
    <source>
        <dbReference type="ARBA" id="ARBA00021889"/>
    </source>
</evidence>
<feature type="domain" description="PBP" evidence="8">
    <location>
        <begin position="30"/>
        <end position="322"/>
    </location>
</feature>
<dbReference type="Proteomes" id="UP000274556">
    <property type="component" value="Unassembled WGS sequence"/>
</dbReference>
<comment type="similarity">
    <text evidence="2 7">Belongs to the PstS family.</text>
</comment>
<evidence type="ECO:0000313" key="10">
    <source>
        <dbReference type="Proteomes" id="UP000274556"/>
    </source>
</evidence>
<dbReference type="InterPro" id="IPR050962">
    <property type="entry name" value="Phosphate-bind_PstS"/>
</dbReference>
<comment type="function">
    <text evidence="1 7">Part of the ABC transporter complex PstSACB involved in phosphate import.</text>
</comment>
<dbReference type="AlphaFoldDB" id="A0A495VDM2"/>
<dbReference type="EMBL" id="RBXL01000001">
    <property type="protein sequence ID" value="RKT46535.1"/>
    <property type="molecule type" value="Genomic_DNA"/>
</dbReference>
<organism evidence="9 10">
    <name type="scientific">Thiocapsa rosea</name>
    <dbReference type="NCBI Taxonomy" id="69360"/>
    <lineage>
        <taxon>Bacteria</taxon>
        <taxon>Pseudomonadati</taxon>
        <taxon>Pseudomonadota</taxon>
        <taxon>Gammaproteobacteria</taxon>
        <taxon>Chromatiales</taxon>
        <taxon>Chromatiaceae</taxon>
        <taxon>Thiocapsa</taxon>
    </lineage>
</organism>
<comment type="subunit">
    <text evidence="3 7">The complex is composed of two ATP-binding proteins (PstB), two transmembrane proteins (PstC and PstA) and a solute-binding protein (PstS).</text>
</comment>
<dbReference type="SUPFAM" id="SSF53850">
    <property type="entry name" value="Periplasmic binding protein-like II"/>
    <property type="match status" value="1"/>
</dbReference>
<evidence type="ECO:0000259" key="8">
    <source>
        <dbReference type="Pfam" id="PF12849"/>
    </source>
</evidence>
<dbReference type="PANTHER" id="PTHR42996">
    <property type="entry name" value="PHOSPHATE-BINDING PROTEIN PSTS"/>
    <property type="match status" value="1"/>
</dbReference>
<reference evidence="9 10" key="1">
    <citation type="submission" date="2018-10" db="EMBL/GenBank/DDBJ databases">
        <title>Genomic Encyclopedia of Archaeal and Bacterial Type Strains, Phase II (KMG-II): from individual species to whole genera.</title>
        <authorList>
            <person name="Goeker M."/>
        </authorList>
    </citation>
    <scope>NUCLEOTIDE SEQUENCE [LARGE SCALE GENOMIC DNA]</scope>
    <source>
        <strain evidence="9 10">DSM 235</strain>
    </source>
</reference>
<dbReference type="PANTHER" id="PTHR42996:SF1">
    <property type="entry name" value="PHOSPHATE-BINDING PROTEIN PSTS"/>
    <property type="match status" value="1"/>
</dbReference>
<evidence type="ECO:0000256" key="6">
    <source>
        <dbReference type="ARBA" id="ARBA00022592"/>
    </source>
</evidence>
<dbReference type="GO" id="GO:0043190">
    <property type="term" value="C:ATP-binding cassette (ABC) transporter complex"/>
    <property type="evidence" value="ECO:0007669"/>
    <property type="project" value="InterPro"/>
</dbReference>
<dbReference type="GO" id="GO:0042301">
    <property type="term" value="F:phosphate ion binding"/>
    <property type="evidence" value="ECO:0007669"/>
    <property type="project" value="InterPro"/>
</dbReference>
<keyword evidence="6 7" id="KW-0592">Phosphate transport</keyword>